<feature type="compositionally biased region" description="Low complexity" evidence="1">
    <location>
        <begin position="1"/>
        <end position="25"/>
    </location>
</feature>
<sequence length="40" mass="4245">MSGRGARAGGARRPAAANGELANANGKRRVARPPRFIRRT</sequence>
<gene>
    <name evidence="2" type="ORF">BURPS1710A_A0223</name>
</gene>
<feature type="region of interest" description="Disordered" evidence="1">
    <location>
        <begin position="1"/>
        <end position="40"/>
    </location>
</feature>
<reference evidence="2" key="1">
    <citation type="submission" date="2009-05" db="EMBL/GenBank/DDBJ databases">
        <authorList>
            <person name="Harkins D.M."/>
            <person name="DeShazer D."/>
            <person name="Woods D.E."/>
            <person name="Brinkac L.M."/>
            <person name="Brown K.A."/>
            <person name="Hung G.C."/>
            <person name="Tuanyok A."/>
            <person name="Zhang B."/>
            <person name="Nierman W.C."/>
        </authorList>
    </citation>
    <scope>NUCLEOTIDE SEQUENCE [LARGE SCALE GENOMIC DNA]</scope>
    <source>
        <strain evidence="2">1710a</strain>
    </source>
</reference>
<evidence type="ECO:0000256" key="1">
    <source>
        <dbReference type="SAM" id="MobiDB-lite"/>
    </source>
</evidence>
<evidence type="ECO:0000313" key="2">
    <source>
        <dbReference type="EMBL" id="EET04570.1"/>
    </source>
</evidence>
<dbReference type="AlphaFoldDB" id="A0A0E1VUH6"/>
<dbReference type="Proteomes" id="UP000001812">
    <property type="component" value="Chromosome II"/>
</dbReference>
<dbReference type="EMBL" id="CM000833">
    <property type="protein sequence ID" value="EET04570.1"/>
    <property type="molecule type" value="Genomic_DNA"/>
</dbReference>
<organism evidence="2">
    <name type="scientific">Burkholderia pseudomallei 1710a</name>
    <dbReference type="NCBI Taxonomy" id="320371"/>
    <lineage>
        <taxon>Bacteria</taxon>
        <taxon>Pseudomonadati</taxon>
        <taxon>Pseudomonadota</taxon>
        <taxon>Betaproteobacteria</taxon>
        <taxon>Burkholderiales</taxon>
        <taxon>Burkholderiaceae</taxon>
        <taxon>Burkholderia</taxon>
        <taxon>pseudomallei group</taxon>
    </lineage>
</organism>
<accession>A0A0E1VUH6</accession>
<protein>
    <submittedName>
        <fullName evidence="2">Uncharacterized protein</fullName>
    </submittedName>
</protein>
<name>A0A0E1VUH6_BURPE</name>
<feature type="compositionally biased region" description="Basic residues" evidence="1">
    <location>
        <begin position="26"/>
        <end position="40"/>
    </location>
</feature>
<proteinExistence type="predicted"/>
<dbReference type="HOGENOM" id="CLU_3286205_0_0_4"/>